<name>A0A6J7RWH1_9ZZZZ</name>
<organism evidence="1">
    <name type="scientific">freshwater metagenome</name>
    <dbReference type="NCBI Taxonomy" id="449393"/>
    <lineage>
        <taxon>unclassified sequences</taxon>
        <taxon>metagenomes</taxon>
        <taxon>ecological metagenomes</taxon>
    </lineage>
</organism>
<gene>
    <name evidence="1" type="ORF">UFOPK4237_00050</name>
</gene>
<reference evidence="1" key="1">
    <citation type="submission" date="2020-05" db="EMBL/GenBank/DDBJ databases">
        <authorList>
            <person name="Chiriac C."/>
            <person name="Salcher M."/>
            <person name="Ghai R."/>
            <person name="Kavagutti S V."/>
        </authorList>
    </citation>
    <scope>NUCLEOTIDE SEQUENCE</scope>
</reference>
<evidence type="ECO:0000313" key="1">
    <source>
        <dbReference type="EMBL" id="CAB5033225.1"/>
    </source>
</evidence>
<dbReference type="AlphaFoldDB" id="A0A6J7RWH1"/>
<proteinExistence type="predicted"/>
<protein>
    <submittedName>
        <fullName evidence="1">Unannotated protein</fullName>
    </submittedName>
</protein>
<accession>A0A6J7RWH1</accession>
<sequence>MINQHEKVYINLCRYYNEDKSKSIEVNPQGLLKYRLLGASFPSSAYRFAFCKDKPELSSEVEEKALAMAKKPFSPNSQHPYLLDAILTVSTSDLIFPLAQRLITEDCNTPYKNVKLLYSMHYEAIYDSIRDKDYLDSKEAVILGSVTSPMAYVTQLLG</sequence>
<dbReference type="EMBL" id="CAFBPZ010000002">
    <property type="protein sequence ID" value="CAB5033225.1"/>
    <property type="molecule type" value="Genomic_DNA"/>
</dbReference>